<dbReference type="InterPro" id="IPR002634">
    <property type="entry name" value="BolA"/>
</dbReference>
<accession>A0A212LL51</accession>
<evidence type="ECO:0008006" key="3">
    <source>
        <dbReference type="Google" id="ProtNLM"/>
    </source>
</evidence>
<proteinExistence type="inferred from homology"/>
<dbReference type="Gene3D" id="3.30.300.90">
    <property type="entry name" value="BolA-like"/>
    <property type="match status" value="1"/>
</dbReference>
<name>A0A212LL51_9HYPH</name>
<dbReference type="InterPro" id="IPR036065">
    <property type="entry name" value="BolA-like_sf"/>
</dbReference>
<dbReference type="EMBL" id="FMJD01000011">
    <property type="protein sequence ID" value="SCM78246.1"/>
    <property type="molecule type" value="Genomic_DNA"/>
</dbReference>
<comment type="similarity">
    <text evidence="1">Belongs to the BolA/IbaG family.</text>
</comment>
<dbReference type="Pfam" id="PF01722">
    <property type="entry name" value="BolA"/>
    <property type="match status" value="1"/>
</dbReference>
<dbReference type="GO" id="GO:0016226">
    <property type="term" value="P:iron-sulfur cluster assembly"/>
    <property type="evidence" value="ECO:0007669"/>
    <property type="project" value="TreeGrafter"/>
</dbReference>
<evidence type="ECO:0000313" key="2">
    <source>
        <dbReference type="EMBL" id="SCM78246.1"/>
    </source>
</evidence>
<reference evidence="2" key="1">
    <citation type="submission" date="2016-08" db="EMBL/GenBank/DDBJ databases">
        <authorList>
            <person name="Seilhamer J.J."/>
        </authorList>
    </citation>
    <scope>NUCLEOTIDE SEQUENCE</scope>
    <source>
        <strain evidence="2">86</strain>
    </source>
</reference>
<dbReference type="PANTHER" id="PTHR46230:SF3">
    <property type="entry name" value="SUFE-LIKE PROTEIN 1, CHLOROPLASTIC_MITOCHONDRIAL"/>
    <property type="match status" value="1"/>
</dbReference>
<dbReference type="AlphaFoldDB" id="A0A212LL51"/>
<gene>
    <name evidence="2" type="ORF">KL86PLE_70030</name>
</gene>
<dbReference type="SUPFAM" id="SSF82657">
    <property type="entry name" value="BolA-like"/>
    <property type="match status" value="1"/>
</dbReference>
<protein>
    <recommendedName>
        <fullName evidence="3">BolA family transcriptional regulator</fullName>
    </recommendedName>
</protein>
<organism evidence="2">
    <name type="scientific">uncultured Pleomorphomonas sp</name>
    <dbReference type="NCBI Taxonomy" id="442121"/>
    <lineage>
        <taxon>Bacteria</taxon>
        <taxon>Pseudomonadati</taxon>
        <taxon>Pseudomonadota</taxon>
        <taxon>Alphaproteobacteria</taxon>
        <taxon>Hyphomicrobiales</taxon>
        <taxon>Pleomorphomonadaceae</taxon>
        <taxon>Pleomorphomonas</taxon>
        <taxon>environmental samples</taxon>
    </lineage>
</organism>
<evidence type="ECO:0000256" key="1">
    <source>
        <dbReference type="RuleBase" id="RU003860"/>
    </source>
</evidence>
<dbReference type="PANTHER" id="PTHR46230">
    <property type="match status" value="1"/>
</dbReference>
<sequence length="96" mass="10341">MASMTPPVPARKSRIEAALLAELSPSYLNVVDDSERHRGHGGWREGGETHFAVEVVSAAFEGKSRVARQRLVMDALKAEFDSGLHALSVTARAPGE</sequence>
<dbReference type="PIRSF" id="PIRSF003113">
    <property type="entry name" value="BolA"/>
    <property type="match status" value="1"/>
</dbReference>